<proteinExistence type="inferred from homology"/>
<evidence type="ECO:0000256" key="3">
    <source>
        <dbReference type="ARBA" id="ARBA00022448"/>
    </source>
</evidence>
<dbReference type="PANTHER" id="PTHR48041:SF70">
    <property type="entry name" value="ATP-BINDING CASSETTE SUB-FAMILY G MEMBER 3"/>
    <property type="match status" value="1"/>
</dbReference>
<evidence type="ECO:0000256" key="4">
    <source>
        <dbReference type="ARBA" id="ARBA00022692"/>
    </source>
</evidence>
<evidence type="ECO:0000313" key="9">
    <source>
        <dbReference type="Proteomes" id="UP000030759"/>
    </source>
</evidence>
<organism evidence="8 9">
    <name type="scientific">Cricetulus griseus</name>
    <name type="common">Chinese hamster</name>
    <name type="synonym">Cricetulus barabensis griseus</name>
    <dbReference type="NCBI Taxonomy" id="10029"/>
    <lineage>
        <taxon>Eukaryota</taxon>
        <taxon>Metazoa</taxon>
        <taxon>Chordata</taxon>
        <taxon>Craniata</taxon>
        <taxon>Vertebrata</taxon>
        <taxon>Euteleostomi</taxon>
        <taxon>Mammalia</taxon>
        <taxon>Eutheria</taxon>
        <taxon>Euarchontoglires</taxon>
        <taxon>Glires</taxon>
        <taxon>Rodentia</taxon>
        <taxon>Myomorpha</taxon>
        <taxon>Muroidea</taxon>
        <taxon>Cricetidae</taxon>
        <taxon>Cricetinae</taxon>
        <taxon>Cricetulus</taxon>
    </lineage>
</organism>
<keyword evidence="3" id="KW-0813">Transport</keyword>
<dbReference type="InterPro" id="IPR050352">
    <property type="entry name" value="ABCG_transporters"/>
</dbReference>
<evidence type="ECO:0000256" key="1">
    <source>
        <dbReference type="ARBA" id="ARBA00004141"/>
    </source>
</evidence>
<dbReference type="PANTHER" id="PTHR48041">
    <property type="entry name" value="ABC TRANSPORTER G FAMILY MEMBER 28"/>
    <property type="match status" value="1"/>
</dbReference>
<keyword evidence="6" id="KW-0472">Membrane</keyword>
<gene>
    <name evidence="8" type="ORF">H671_1g3588</name>
</gene>
<keyword evidence="8" id="KW-0547">Nucleotide-binding</keyword>
<sequence length="143" mass="16251">LLDVLAARKDPRGLLGDVLINGKPRPANFKCTSGYVPQNDMVMHTMTVRENVEFSAALRLPMSITRDEKRRRINEVLELLHLDEESNVKPRSKELRKRTSIAMELITGHPVLFLEDPTTDLDLSTTTDVFSVLRRYLLNPIGP</sequence>
<dbReference type="GO" id="GO:0005886">
    <property type="term" value="C:plasma membrane"/>
    <property type="evidence" value="ECO:0007669"/>
    <property type="project" value="TreeGrafter"/>
</dbReference>
<dbReference type="Pfam" id="PF00005">
    <property type="entry name" value="ABC_tran"/>
    <property type="match status" value="1"/>
</dbReference>
<dbReference type="GO" id="GO:0005524">
    <property type="term" value="F:ATP binding"/>
    <property type="evidence" value="ECO:0007669"/>
    <property type="project" value="UniProtKB-KW"/>
</dbReference>
<keyword evidence="8" id="KW-0067">ATP-binding</keyword>
<protein>
    <submittedName>
        <fullName evidence="8">ATP-binding cassette sub-family G member 3-like protein</fullName>
    </submittedName>
</protein>
<keyword evidence="5" id="KW-1133">Transmembrane helix</keyword>
<reference evidence="9" key="1">
    <citation type="journal article" date="2013" name="Nat. Biotechnol.">
        <title>Chinese hamster genome sequenced from sorted chromosomes.</title>
        <authorList>
            <person name="Brinkrolf K."/>
            <person name="Rupp O."/>
            <person name="Laux H."/>
            <person name="Kollin F."/>
            <person name="Ernst W."/>
            <person name="Linke B."/>
            <person name="Kofler R."/>
            <person name="Romand S."/>
            <person name="Hesse F."/>
            <person name="Budach W.E."/>
            <person name="Galosy S."/>
            <person name="Muller D."/>
            <person name="Noll T."/>
            <person name="Wienberg J."/>
            <person name="Jostock T."/>
            <person name="Leonard M."/>
            <person name="Grillari J."/>
            <person name="Tauch A."/>
            <person name="Goesmann A."/>
            <person name="Helk B."/>
            <person name="Mott J.E."/>
            <person name="Puhler A."/>
            <person name="Borth N."/>
        </authorList>
    </citation>
    <scope>NUCLEOTIDE SEQUENCE [LARGE SCALE GENOMIC DNA]</scope>
    <source>
        <strain evidence="9">17A/GY</strain>
    </source>
</reference>
<evidence type="ECO:0000259" key="7">
    <source>
        <dbReference type="Pfam" id="PF00005"/>
    </source>
</evidence>
<evidence type="ECO:0000256" key="5">
    <source>
        <dbReference type="ARBA" id="ARBA00022989"/>
    </source>
</evidence>
<keyword evidence="4" id="KW-0812">Transmembrane</keyword>
<dbReference type="Proteomes" id="UP000030759">
    <property type="component" value="Unassembled WGS sequence"/>
</dbReference>
<dbReference type="InterPro" id="IPR027417">
    <property type="entry name" value="P-loop_NTPase"/>
</dbReference>
<dbReference type="SUPFAM" id="SSF52540">
    <property type="entry name" value="P-loop containing nucleoside triphosphate hydrolases"/>
    <property type="match status" value="1"/>
</dbReference>
<comment type="similarity">
    <text evidence="2">Belongs to the ABC transporter superfamily. ABCG family. Eye pigment precursor importer (TC 3.A.1.204) subfamily.</text>
</comment>
<dbReference type="GO" id="GO:0015562">
    <property type="term" value="F:efflux transmembrane transporter activity"/>
    <property type="evidence" value="ECO:0007669"/>
    <property type="project" value="TreeGrafter"/>
</dbReference>
<dbReference type="GO" id="GO:0042626">
    <property type="term" value="F:ATPase-coupled transmembrane transporter activity"/>
    <property type="evidence" value="ECO:0007669"/>
    <property type="project" value="TreeGrafter"/>
</dbReference>
<dbReference type="Gene3D" id="3.40.50.300">
    <property type="entry name" value="P-loop containing nucleotide triphosphate hydrolases"/>
    <property type="match status" value="1"/>
</dbReference>
<dbReference type="EMBL" id="KE667028">
    <property type="protein sequence ID" value="ERE87705.1"/>
    <property type="molecule type" value="Genomic_DNA"/>
</dbReference>
<comment type="subcellular location">
    <subcellularLocation>
        <location evidence="1">Membrane</location>
        <topology evidence="1">Multi-pass membrane protein</topology>
    </subcellularLocation>
</comment>
<feature type="domain" description="ABC transporter" evidence="7">
    <location>
        <begin position="5"/>
        <end position="119"/>
    </location>
</feature>
<dbReference type="GO" id="GO:0016887">
    <property type="term" value="F:ATP hydrolysis activity"/>
    <property type="evidence" value="ECO:0007669"/>
    <property type="project" value="InterPro"/>
</dbReference>
<evidence type="ECO:0000256" key="6">
    <source>
        <dbReference type="ARBA" id="ARBA00023136"/>
    </source>
</evidence>
<name>A0A061IHF7_CRIGR</name>
<dbReference type="AlphaFoldDB" id="A0A061IHF7"/>
<dbReference type="InterPro" id="IPR003439">
    <property type="entry name" value="ABC_transporter-like_ATP-bd"/>
</dbReference>
<accession>A0A061IHF7</accession>
<evidence type="ECO:0000313" key="8">
    <source>
        <dbReference type="EMBL" id="ERE87705.1"/>
    </source>
</evidence>
<dbReference type="GO" id="GO:0032217">
    <property type="term" value="F:riboflavin transmembrane transporter activity"/>
    <property type="evidence" value="ECO:0007669"/>
    <property type="project" value="TreeGrafter"/>
</dbReference>
<evidence type="ECO:0000256" key="2">
    <source>
        <dbReference type="ARBA" id="ARBA00005814"/>
    </source>
</evidence>
<feature type="non-terminal residue" evidence="8">
    <location>
        <position position="1"/>
    </location>
</feature>